<comment type="caution">
    <text evidence="1">The sequence shown here is derived from an EMBL/GenBank/DDBJ whole genome shotgun (WGS) entry which is preliminary data.</text>
</comment>
<protein>
    <submittedName>
        <fullName evidence="1">Uncharacterized protein</fullName>
    </submittedName>
</protein>
<gene>
    <name evidence="1" type="ORF">NE237_011922</name>
</gene>
<proteinExistence type="predicted"/>
<name>A0A9Q0GX08_9MAGN</name>
<evidence type="ECO:0000313" key="2">
    <source>
        <dbReference type="Proteomes" id="UP001141806"/>
    </source>
</evidence>
<evidence type="ECO:0000313" key="1">
    <source>
        <dbReference type="EMBL" id="KAJ4955139.1"/>
    </source>
</evidence>
<accession>A0A9Q0GX08</accession>
<organism evidence="1 2">
    <name type="scientific">Protea cynaroides</name>
    <dbReference type="NCBI Taxonomy" id="273540"/>
    <lineage>
        <taxon>Eukaryota</taxon>
        <taxon>Viridiplantae</taxon>
        <taxon>Streptophyta</taxon>
        <taxon>Embryophyta</taxon>
        <taxon>Tracheophyta</taxon>
        <taxon>Spermatophyta</taxon>
        <taxon>Magnoliopsida</taxon>
        <taxon>Proteales</taxon>
        <taxon>Proteaceae</taxon>
        <taxon>Protea</taxon>
    </lineage>
</organism>
<dbReference type="Proteomes" id="UP001141806">
    <property type="component" value="Unassembled WGS sequence"/>
</dbReference>
<dbReference type="AlphaFoldDB" id="A0A9Q0GX08"/>
<keyword evidence="2" id="KW-1185">Reference proteome</keyword>
<reference evidence="1" key="1">
    <citation type="journal article" date="2023" name="Plant J.">
        <title>The genome of the king protea, Protea cynaroides.</title>
        <authorList>
            <person name="Chang J."/>
            <person name="Duong T.A."/>
            <person name="Schoeman C."/>
            <person name="Ma X."/>
            <person name="Roodt D."/>
            <person name="Barker N."/>
            <person name="Li Z."/>
            <person name="Van de Peer Y."/>
            <person name="Mizrachi E."/>
        </authorList>
    </citation>
    <scope>NUCLEOTIDE SEQUENCE</scope>
    <source>
        <tissue evidence="1">Young leaves</tissue>
    </source>
</reference>
<dbReference type="EMBL" id="JAMYWD010000011">
    <property type="protein sequence ID" value="KAJ4955139.1"/>
    <property type="molecule type" value="Genomic_DNA"/>
</dbReference>
<sequence length="209" mass="23811">MLEGLWPRSNGDLSQLEMLNPALDSQCMLVLAHLNPTYLCEDRAHLRTHLSHLFSGELYRQLSKNWGHCSSPRITWHLLICPIKETHQIGSSNDWVLQHWGPHLSIECSLHIDPLKVIKRYKLTRLYLLELKPGEKVLFLQGTKPEHIAGRISSWRNVSADHPAANHMPFLQPKSHSGAEFGDFVSPRHFSCIDGAIAILDLNSKDTLY</sequence>